<dbReference type="PANTHER" id="PTHR10098:SF108">
    <property type="entry name" value="TETRATRICOPEPTIDE REPEAT PROTEIN 28"/>
    <property type="match status" value="1"/>
</dbReference>
<keyword evidence="2" id="KW-1185">Reference proteome</keyword>
<dbReference type="Pfam" id="PF12770">
    <property type="entry name" value="CHAT"/>
    <property type="match status" value="1"/>
</dbReference>
<name>A0A7D9K6E4_PARCT</name>
<dbReference type="EMBL" id="CACRXK020029361">
    <property type="protein sequence ID" value="CAB4042043.1"/>
    <property type="molecule type" value="Genomic_DNA"/>
</dbReference>
<dbReference type="InterPro" id="IPR024983">
    <property type="entry name" value="CHAT_dom"/>
</dbReference>
<accession>A0A7D9K6E4</accession>
<comment type="caution">
    <text evidence="1">The sequence shown here is derived from an EMBL/GenBank/DDBJ whole genome shotgun (WGS) entry which is preliminary data.</text>
</comment>
<sequence>MVRLMEEAWSLHRNKAITMLKWQKRVTLSVEDISNLGLQANMVVLSACHTARGKISSEGVLGLARAFLMAGAKSVVTALWAVNDDATEKFMLKFYDNLSSEPVVNSLATTMCEMKQEKFEVAQWGSFKVLGANVKVFSNISDHN</sequence>
<dbReference type="PANTHER" id="PTHR10098">
    <property type="entry name" value="RAPSYN-RELATED"/>
    <property type="match status" value="1"/>
</dbReference>
<dbReference type="OrthoDB" id="5981881at2759"/>
<reference evidence="1" key="1">
    <citation type="submission" date="2020-04" db="EMBL/GenBank/DDBJ databases">
        <authorList>
            <person name="Alioto T."/>
            <person name="Alioto T."/>
            <person name="Gomez Garrido J."/>
        </authorList>
    </citation>
    <scope>NUCLEOTIDE SEQUENCE</scope>
    <source>
        <strain evidence="1">A484AB</strain>
    </source>
</reference>
<evidence type="ECO:0000313" key="2">
    <source>
        <dbReference type="Proteomes" id="UP001152795"/>
    </source>
</evidence>
<gene>
    <name evidence="1" type="ORF">PACLA_8A050397</name>
</gene>
<organism evidence="1 2">
    <name type="scientific">Paramuricea clavata</name>
    <name type="common">Red gorgonian</name>
    <name type="synonym">Violescent sea-whip</name>
    <dbReference type="NCBI Taxonomy" id="317549"/>
    <lineage>
        <taxon>Eukaryota</taxon>
        <taxon>Metazoa</taxon>
        <taxon>Cnidaria</taxon>
        <taxon>Anthozoa</taxon>
        <taxon>Octocorallia</taxon>
        <taxon>Malacalcyonacea</taxon>
        <taxon>Plexauridae</taxon>
        <taxon>Paramuricea</taxon>
    </lineage>
</organism>
<dbReference type="AlphaFoldDB" id="A0A7D9K6E4"/>
<evidence type="ECO:0000313" key="1">
    <source>
        <dbReference type="EMBL" id="CAB4042043.1"/>
    </source>
</evidence>
<proteinExistence type="predicted"/>
<protein>
    <submittedName>
        <fullName evidence="1">Uncharacterized protein</fullName>
    </submittedName>
</protein>
<dbReference type="Proteomes" id="UP001152795">
    <property type="component" value="Unassembled WGS sequence"/>
</dbReference>